<dbReference type="GO" id="GO:0006825">
    <property type="term" value="P:copper ion transport"/>
    <property type="evidence" value="ECO:0007669"/>
    <property type="project" value="InterPro"/>
</dbReference>
<organism evidence="9 10">
    <name type="scientific">Allorhizobium ampelinum (strain ATCC BAA-846 / DSM 112012 / S4)</name>
    <name type="common">Agrobacterium vitis (strain S4)</name>
    <dbReference type="NCBI Taxonomy" id="311402"/>
    <lineage>
        <taxon>Bacteria</taxon>
        <taxon>Pseudomonadati</taxon>
        <taxon>Pseudomonadota</taxon>
        <taxon>Alphaproteobacteria</taxon>
        <taxon>Hyphomicrobiales</taxon>
        <taxon>Rhizobiaceae</taxon>
        <taxon>Rhizobium/Agrobacterium group</taxon>
        <taxon>Allorhizobium</taxon>
        <taxon>Allorhizobium ampelinum</taxon>
    </lineage>
</organism>
<evidence type="ECO:0000256" key="7">
    <source>
        <dbReference type="SAM" id="SignalP"/>
    </source>
</evidence>
<keyword evidence="4 7" id="KW-0732">Signal</keyword>
<dbReference type="RefSeq" id="WP_015917465.1">
    <property type="nucleotide sequence ID" value="NC_011989.1"/>
</dbReference>
<dbReference type="InterPro" id="IPR032694">
    <property type="entry name" value="CopC/D"/>
</dbReference>
<gene>
    <name evidence="9" type="ordered locus">Avi_4214</name>
</gene>
<evidence type="ECO:0000256" key="2">
    <source>
        <dbReference type="ARBA" id="ARBA00010509"/>
    </source>
</evidence>
<reference evidence="9 10" key="1">
    <citation type="journal article" date="2009" name="J. Bacteriol.">
        <title>Genome sequences of three Agrobacterium biovars help elucidate the evolution of multichromosome genomes in bacteria.</title>
        <authorList>
            <person name="Slater S.C."/>
            <person name="Goldman B.S."/>
            <person name="Goodner B."/>
            <person name="Setubal J.C."/>
            <person name="Farrand S.K."/>
            <person name="Nester E.W."/>
            <person name="Burr T.J."/>
            <person name="Banta L."/>
            <person name="Dickerman A.W."/>
            <person name="Paulsen I."/>
            <person name="Otten L."/>
            <person name="Suen G."/>
            <person name="Welch R."/>
            <person name="Almeida N.F."/>
            <person name="Arnold F."/>
            <person name="Burton O.T."/>
            <person name="Du Z."/>
            <person name="Ewing A."/>
            <person name="Godsy E."/>
            <person name="Heisel S."/>
            <person name="Houmiel K.L."/>
            <person name="Jhaveri J."/>
            <person name="Lu J."/>
            <person name="Miller N.M."/>
            <person name="Norton S."/>
            <person name="Chen Q."/>
            <person name="Phoolcharoen W."/>
            <person name="Ohlin V."/>
            <person name="Ondrusek D."/>
            <person name="Pride N."/>
            <person name="Stricklin S.L."/>
            <person name="Sun J."/>
            <person name="Wheeler C."/>
            <person name="Wilson L."/>
            <person name="Zhu H."/>
            <person name="Wood D.W."/>
        </authorList>
    </citation>
    <scope>NUCLEOTIDE SEQUENCE [LARGE SCALE GENOMIC DNA]</scope>
    <source>
        <strain evidence="10">S4 / ATCC BAA-846</strain>
    </source>
</reference>
<dbReference type="AlphaFoldDB" id="B9JUD1"/>
<comment type="similarity">
    <text evidence="2">Belongs to the CopC family.</text>
</comment>
<evidence type="ECO:0000313" key="9">
    <source>
        <dbReference type="EMBL" id="ACM38054.1"/>
    </source>
</evidence>
<dbReference type="GO" id="GO:0046688">
    <property type="term" value="P:response to copper ion"/>
    <property type="evidence" value="ECO:0007669"/>
    <property type="project" value="InterPro"/>
</dbReference>
<dbReference type="InterPro" id="IPR007348">
    <property type="entry name" value="CopC_dom"/>
</dbReference>
<dbReference type="eggNOG" id="COG2372">
    <property type="taxonomic scope" value="Bacteria"/>
</dbReference>
<evidence type="ECO:0000256" key="1">
    <source>
        <dbReference type="ARBA" id="ARBA00004418"/>
    </source>
</evidence>
<feature type="signal peptide" evidence="7">
    <location>
        <begin position="1"/>
        <end position="27"/>
    </location>
</feature>
<dbReference type="Proteomes" id="UP000001596">
    <property type="component" value="Chromosome 1"/>
</dbReference>
<dbReference type="GO" id="GO:0042597">
    <property type="term" value="C:periplasmic space"/>
    <property type="evidence" value="ECO:0007669"/>
    <property type="project" value="UniProtKB-SubCell"/>
</dbReference>
<dbReference type="Gene3D" id="2.60.40.1220">
    <property type="match status" value="1"/>
</dbReference>
<dbReference type="PANTHER" id="PTHR34820:SF4">
    <property type="entry name" value="INNER MEMBRANE PROTEIN YEBZ"/>
    <property type="match status" value="1"/>
</dbReference>
<keyword evidence="10" id="KW-1185">Reference proteome</keyword>
<proteinExistence type="inferred from homology"/>
<dbReference type="InterPro" id="IPR014755">
    <property type="entry name" value="Cu-Rt/internalin_Ig-like"/>
</dbReference>
<evidence type="ECO:0000259" key="8">
    <source>
        <dbReference type="Pfam" id="PF04234"/>
    </source>
</evidence>
<dbReference type="SUPFAM" id="SSF81296">
    <property type="entry name" value="E set domains"/>
    <property type="match status" value="1"/>
</dbReference>
<feature type="domain" description="CopC" evidence="8">
    <location>
        <begin position="28"/>
        <end position="123"/>
    </location>
</feature>
<dbReference type="KEGG" id="avi:Avi_4214"/>
<sequence length="125" mass="12892">MIMTVTSRTLATFALFGALALAGQAFAHAHLASVAPADKATIASAPKTIDLSFTEGLEPKFSGVDITGPQQQKIKTGEAVVSKDGKGLSVPLSEPLAPGAYSVEWHVLSVDGHKSNGTTSFTVKP</sequence>
<evidence type="ECO:0000256" key="3">
    <source>
        <dbReference type="ARBA" id="ARBA00022723"/>
    </source>
</evidence>
<keyword evidence="6" id="KW-0186">Copper</keyword>
<dbReference type="GO" id="GO:0005886">
    <property type="term" value="C:plasma membrane"/>
    <property type="evidence" value="ECO:0007669"/>
    <property type="project" value="TreeGrafter"/>
</dbReference>
<dbReference type="InterPro" id="IPR047685">
    <property type="entry name" value="CopC-like"/>
</dbReference>
<dbReference type="HOGENOM" id="CLU_087859_4_2_5"/>
<name>B9JUD1_ALLAM</name>
<dbReference type="STRING" id="311402.Avi_4214"/>
<evidence type="ECO:0000256" key="5">
    <source>
        <dbReference type="ARBA" id="ARBA00022764"/>
    </source>
</evidence>
<dbReference type="GO" id="GO:0005507">
    <property type="term" value="F:copper ion binding"/>
    <property type="evidence" value="ECO:0007669"/>
    <property type="project" value="InterPro"/>
</dbReference>
<keyword evidence="3" id="KW-0479">Metal-binding</keyword>
<accession>B9JUD1</accession>
<keyword evidence="5" id="KW-0574">Periplasm</keyword>
<comment type="subcellular location">
    <subcellularLocation>
        <location evidence="1">Periplasm</location>
    </subcellularLocation>
</comment>
<dbReference type="NCBIfam" id="NF033814">
    <property type="entry name" value="copper_CopC"/>
    <property type="match status" value="1"/>
</dbReference>
<evidence type="ECO:0000256" key="6">
    <source>
        <dbReference type="ARBA" id="ARBA00023008"/>
    </source>
</evidence>
<dbReference type="EMBL" id="CP000633">
    <property type="protein sequence ID" value="ACM38054.1"/>
    <property type="molecule type" value="Genomic_DNA"/>
</dbReference>
<evidence type="ECO:0000256" key="4">
    <source>
        <dbReference type="ARBA" id="ARBA00022729"/>
    </source>
</evidence>
<dbReference type="Pfam" id="PF04234">
    <property type="entry name" value="CopC"/>
    <property type="match status" value="1"/>
</dbReference>
<dbReference type="InterPro" id="IPR014756">
    <property type="entry name" value="Ig_E-set"/>
</dbReference>
<protein>
    <submittedName>
        <fullName evidence="9">Cu resistance protein</fullName>
    </submittedName>
</protein>
<evidence type="ECO:0000313" key="10">
    <source>
        <dbReference type="Proteomes" id="UP000001596"/>
    </source>
</evidence>
<dbReference type="PANTHER" id="PTHR34820">
    <property type="entry name" value="INNER MEMBRANE PROTEIN YEBZ"/>
    <property type="match status" value="1"/>
</dbReference>
<feature type="chain" id="PRO_5002885082" evidence="7">
    <location>
        <begin position="28"/>
        <end position="125"/>
    </location>
</feature>